<dbReference type="InterPro" id="IPR003008">
    <property type="entry name" value="Tubulin_FtsZ_GTPase"/>
</dbReference>
<dbReference type="Proteomes" id="UP000603545">
    <property type="component" value="Unassembled WGS sequence"/>
</dbReference>
<dbReference type="PANTHER" id="PTHR30314:SF3">
    <property type="entry name" value="MITOCHONDRIAL DIVISION PROTEIN FSZA"/>
    <property type="match status" value="1"/>
</dbReference>
<comment type="subunit">
    <text evidence="8">Homodimer. Polymerizes to form a dynamic ring structure in a strictly GTP-dependent manner. Interacts directly with several other division proteins.</text>
</comment>
<dbReference type="GO" id="GO:0032153">
    <property type="term" value="C:cell division site"/>
    <property type="evidence" value="ECO:0007669"/>
    <property type="project" value="UniProtKB-UniRule"/>
</dbReference>
<protein>
    <recommendedName>
        <fullName evidence="8 9">Cell division protein FtsZ</fullName>
    </recommendedName>
</protein>
<comment type="subcellular location">
    <subcellularLocation>
        <location evidence="8">Cytoplasm</location>
    </subcellularLocation>
    <text evidence="8">Assembles at midcell at the inner surface of the cytoplasmic membrane.</text>
</comment>
<accession>A0A8J6N3U6</accession>
<dbReference type="GO" id="GO:0043093">
    <property type="term" value="P:FtsZ-dependent cytokinesis"/>
    <property type="evidence" value="ECO:0007669"/>
    <property type="project" value="UniProtKB-UniRule"/>
</dbReference>
<gene>
    <name evidence="8 13" type="primary">ftsZ</name>
    <name evidence="13" type="ORF">H8E80_01205</name>
</gene>
<evidence type="ECO:0000256" key="1">
    <source>
        <dbReference type="ARBA" id="ARBA00009690"/>
    </source>
</evidence>
<feature type="domain" description="Tubulin/FtsZ GTPase" evidence="11">
    <location>
        <begin position="13"/>
        <end position="205"/>
    </location>
</feature>
<keyword evidence="7 8" id="KW-0131">Cell cycle</keyword>
<comment type="function">
    <text evidence="8 10">Essential cell division protein that forms a contractile ring structure (Z ring) at the future cell division site. The regulation of the ring assembly controls the timing and the location of cell division. One of the functions of the FtsZ ring is to recruit other cell division proteins to the septum to produce a new cell wall between the dividing cells. Binds GTP and shows GTPase activity.</text>
</comment>
<dbReference type="GO" id="GO:0000917">
    <property type="term" value="P:division septum assembly"/>
    <property type="evidence" value="ECO:0007669"/>
    <property type="project" value="UniProtKB-KW"/>
</dbReference>
<evidence type="ECO:0000313" key="14">
    <source>
        <dbReference type="Proteomes" id="UP000603545"/>
    </source>
</evidence>
<evidence type="ECO:0000256" key="9">
    <source>
        <dbReference type="NCBIfam" id="TIGR00065"/>
    </source>
</evidence>
<evidence type="ECO:0000256" key="2">
    <source>
        <dbReference type="ARBA" id="ARBA00022490"/>
    </source>
</evidence>
<reference evidence="13 14" key="1">
    <citation type="submission" date="2020-08" db="EMBL/GenBank/DDBJ databases">
        <title>Bridging the membrane lipid divide: bacteria of the FCB group superphylum have the potential to synthesize archaeal ether lipids.</title>
        <authorList>
            <person name="Villanueva L."/>
            <person name="Von Meijenfeldt F.A.B."/>
            <person name="Westbye A.B."/>
            <person name="Yadav S."/>
            <person name="Hopmans E.C."/>
            <person name="Dutilh B.E."/>
            <person name="Sinninghe Damste J.S."/>
        </authorList>
    </citation>
    <scope>NUCLEOTIDE SEQUENCE [LARGE SCALE GENOMIC DNA]</scope>
    <source>
        <strain evidence="13">NIOZ-UU82</strain>
    </source>
</reference>
<dbReference type="NCBIfam" id="TIGR00065">
    <property type="entry name" value="ftsZ"/>
    <property type="match status" value="1"/>
</dbReference>
<dbReference type="AlphaFoldDB" id="A0A8J6N3U6"/>
<dbReference type="InterPro" id="IPR036525">
    <property type="entry name" value="Tubulin/FtsZ_GTPase_sf"/>
</dbReference>
<sequence length="394" mass="41746">MMFTFVESDKSAKIKVIGVGGAGGNAINNMIDSMLQGVKFIAVNTDSQALDISKAPIKIQIGEKITEGLGAGANPQLGREAALENADAIRDALEDSHMVFITAGFGGGTGTGAAPVIAEICKDISALTVAVVSKPFSFEGKKRARQAEEGIDALKEVTDTVITIPNDRLRGLASKSATMIEMFKKADEVLLHSVKGITDLIMMPGLVNLDFADIRTTMSKAGLAIMGIGVASGENRATEAAERAISHPLLEDISISSAKGVLMNITCPSDLTMEEMSEASERIYSEVGEDADIIWGAVVDDSLGDELSVTVIATGIDDGSKSSTQKNSFEHSLRGKVRDITPADLQNSVDYDEPTFIRQKEAVGESAGAIYRGYKGIVINNDLDVPTFLRKKAD</sequence>
<evidence type="ECO:0000256" key="3">
    <source>
        <dbReference type="ARBA" id="ARBA00022618"/>
    </source>
</evidence>
<comment type="similarity">
    <text evidence="1 8 10">Belongs to the FtsZ family.</text>
</comment>
<keyword evidence="5 8" id="KW-0342">GTP-binding</keyword>
<feature type="binding site" evidence="8">
    <location>
        <position position="139"/>
    </location>
    <ligand>
        <name>GTP</name>
        <dbReference type="ChEBI" id="CHEBI:37565"/>
    </ligand>
</feature>
<dbReference type="HAMAP" id="MF_00909">
    <property type="entry name" value="FtsZ"/>
    <property type="match status" value="1"/>
</dbReference>
<dbReference type="InterPro" id="IPR018316">
    <property type="entry name" value="Tubulin/FtsZ_2-layer-sand-dom"/>
</dbReference>
<evidence type="ECO:0000256" key="4">
    <source>
        <dbReference type="ARBA" id="ARBA00022741"/>
    </source>
</evidence>
<dbReference type="GO" id="GO:0051258">
    <property type="term" value="P:protein polymerization"/>
    <property type="evidence" value="ECO:0007669"/>
    <property type="project" value="UniProtKB-UniRule"/>
</dbReference>
<dbReference type="PROSITE" id="PS01135">
    <property type="entry name" value="FTSZ_2"/>
    <property type="match status" value="1"/>
</dbReference>
<evidence type="ECO:0000256" key="5">
    <source>
        <dbReference type="ARBA" id="ARBA00023134"/>
    </source>
</evidence>
<dbReference type="InterPro" id="IPR020805">
    <property type="entry name" value="Cell_div_FtsZ_CS"/>
</dbReference>
<dbReference type="FunFam" id="3.40.50.1440:FF:000023">
    <property type="entry name" value="Cell division protein FtsZ"/>
    <property type="match status" value="1"/>
</dbReference>
<keyword evidence="4 8" id="KW-0547">Nucleotide-binding</keyword>
<evidence type="ECO:0000256" key="6">
    <source>
        <dbReference type="ARBA" id="ARBA00023210"/>
    </source>
</evidence>
<dbReference type="PANTHER" id="PTHR30314">
    <property type="entry name" value="CELL DIVISION PROTEIN FTSZ-RELATED"/>
    <property type="match status" value="1"/>
</dbReference>
<dbReference type="InterPro" id="IPR000158">
    <property type="entry name" value="Cell_div_FtsZ"/>
</dbReference>
<organism evidence="13 14">
    <name type="scientific">Candidatus Desulfaltia bathyphila</name>
    <dbReference type="NCBI Taxonomy" id="2841697"/>
    <lineage>
        <taxon>Bacteria</taxon>
        <taxon>Pseudomonadati</taxon>
        <taxon>Thermodesulfobacteriota</taxon>
        <taxon>Desulfobacteria</taxon>
        <taxon>Desulfobacterales</taxon>
        <taxon>Desulfobacterales incertae sedis</taxon>
        <taxon>Candidatus Desulfaltia</taxon>
    </lineage>
</organism>
<evidence type="ECO:0000256" key="10">
    <source>
        <dbReference type="RuleBase" id="RU000631"/>
    </source>
</evidence>
<dbReference type="Gene3D" id="3.30.1330.20">
    <property type="entry name" value="Tubulin/FtsZ, C-terminal domain"/>
    <property type="match status" value="1"/>
</dbReference>
<dbReference type="Pfam" id="PF12327">
    <property type="entry name" value="FtsZ_C"/>
    <property type="match status" value="1"/>
</dbReference>
<dbReference type="SMART" id="SM00864">
    <property type="entry name" value="Tubulin"/>
    <property type="match status" value="1"/>
</dbReference>
<proteinExistence type="inferred from homology"/>
<dbReference type="SUPFAM" id="SSF55307">
    <property type="entry name" value="Tubulin C-terminal domain-like"/>
    <property type="match status" value="1"/>
</dbReference>
<feature type="domain" description="Tubulin/FtsZ 2-layer sandwich" evidence="12">
    <location>
        <begin position="207"/>
        <end position="325"/>
    </location>
</feature>
<dbReference type="Pfam" id="PF00091">
    <property type="entry name" value="Tubulin"/>
    <property type="match status" value="1"/>
</dbReference>
<evidence type="ECO:0000259" key="12">
    <source>
        <dbReference type="SMART" id="SM00865"/>
    </source>
</evidence>
<dbReference type="InterPro" id="IPR037103">
    <property type="entry name" value="Tubulin/FtsZ-like_C"/>
</dbReference>
<dbReference type="SUPFAM" id="SSF52490">
    <property type="entry name" value="Tubulin nucleotide-binding domain-like"/>
    <property type="match status" value="1"/>
</dbReference>
<dbReference type="GO" id="GO:0005525">
    <property type="term" value="F:GTP binding"/>
    <property type="evidence" value="ECO:0007669"/>
    <property type="project" value="UniProtKB-UniRule"/>
</dbReference>
<evidence type="ECO:0000256" key="7">
    <source>
        <dbReference type="ARBA" id="ARBA00023306"/>
    </source>
</evidence>
<evidence type="ECO:0000259" key="11">
    <source>
        <dbReference type="SMART" id="SM00864"/>
    </source>
</evidence>
<keyword evidence="6 8" id="KW-0717">Septation</keyword>
<feature type="binding site" evidence="8">
    <location>
        <begin position="21"/>
        <end position="25"/>
    </location>
    <ligand>
        <name>GTP</name>
        <dbReference type="ChEBI" id="CHEBI:37565"/>
    </ligand>
</feature>
<dbReference type="InterPro" id="IPR045061">
    <property type="entry name" value="FtsZ/CetZ"/>
</dbReference>
<feature type="binding site" evidence="8">
    <location>
        <position position="143"/>
    </location>
    <ligand>
        <name>GTP</name>
        <dbReference type="ChEBI" id="CHEBI:37565"/>
    </ligand>
</feature>
<keyword evidence="3 8" id="KW-0132">Cell division</keyword>
<dbReference type="GO" id="GO:0003924">
    <property type="term" value="F:GTPase activity"/>
    <property type="evidence" value="ECO:0007669"/>
    <property type="project" value="UniProtKB-UniRule"/>
</dbReference>
<dbReference type="Gene3D" id="3.40.50.1440">
    <property type="entry name" value="Tubulin/FtsZ, GTPase domain"/>
    <property type="match status" value="1"/>
</dbReference>
<dbReference type="CDD" id="cd02201">
    <property type="entry name" value="FtsZ_type1"/>
    <property type="match status" value="1"/>
</dbReference>
<evidence type="ECO:0000256" key="8">
    <source>
        <dbReference type="HAMAP-Rule" id="MF_00909"/>
    </source>
</evidence>
<evidence type="ECO:0000313" key="13">
    <source>
        <dbReference type="EMBL" id="MBC8198653.1"/>
    </source>
</evidence>
<name>A0A8J6N3U6_9BACT</name>
<dbReference type="GO" id="GO:0005737">
    <property type="term" value="C:cytoplasm"/>
    <property type="evidence" value="ECO:0007669"/>
    <property type="project" value="UniProtKB-SubCell"/>
</dbReference>
<feature type="binding site" evidence="8">
    <location>
        <begin position="108"/>
        <end position="110"/>
    </location>
    <ligand>
        <name>GTP</name>
        <dbReference type="ChEBI" id="CHEBI:37565"/>
    </ligand>
</feature>
<dbReference type="InterPro" id="IPR024757">
    <property type="entry name" value="FtsZ_C"/>
</dbReference>
<dbReference type="PROSITE" id="PS01134">
    <property type="entry name" value="FTSZ_1"/>
    <property type="match status" value="1"/>
</dbReference>
<keyword evidence="2 8" id="KW-0963">Cytoplasm</keyword>
<dbReference type="SMART" id="SM00865">
    <property type="entry name" value="Tubulin_C"/>
    <property type="match status" value="1"/>
</dbReference>
<comment type="caution">
    <text evidence="13">The sequence shown here is derived from an EMBL/GenBank/DDBJ whole genome shotgun (WGS) entry which is preliminary data.</text>
</comment>
<feature type="binding site" evidence="8">
    <location>
        <position position="187"/>
    </location>
    <ligand>
        <name>GTP</name>
        <dbReference type="ChEBI" id="CHEBI:37565"/>
    </ligand>
</feature>
<dbReference type="EMBL" id="JACNLL010000017">
    <property type="protein sequence ID" value="MBC8198653.1"/>
    <property type="molecule type" value="Genomic_DNA"/>
</dbReference>
<dbReference type="InterPro" id="IPR008280">
    <property type="entry name" value="Tub_FtsZ_C"/>
</dbReference>
<dbReference type="PRINTS" id="PR00423">
    <property type="entry name" value="CELLDVISFTSZ"/>
</dbReference>